<name>A0A1Q2YL75_9ASCO</name>
<feature type="region of interest" description="Disordered" evidence="2">
    <location>
        <begin position="491"/>
        <end position="532"/>
    </location>
</feature>
<dbReference type="Pfam" id="PF02845">
    <property type="entry name" value="CUE"/>
    <property type="match status" value="1"/>
</dbReference>
<keyword evidence="1" id="KW-0833">Ubl conjugation pathway</keyword>
<feature type="compositionally biased region" description="Basic and acidic residues" evidence="2">
    <location>
        <begin position="638"/>
        <end position="647"/>
    </location>
</feature>
<dbReference type="OrthoDB" id="5577209at2759"/>
<evidence type="ECO:0000259" key="3">
    <source>
        <dbReference type="PROSITE" id="PS51140"/>
    </source>
</evidence>
<dbReference type="GO" id="GO:0043130">
    <property type="term" value="F:ubiquitin binding"/>
    <property type="evidence" value="ECO:0007669"/>
    <property type="project" value="InterPro"/>
</dbReference>
<dbReference type="EMBL" id="BDGI01000168">
    <property type="protein sequence ID" value="GAV30284.1"/>
    <property type="molecule type" value="Genomic_DNA"/>
</dbReference>
<dbReference type="Proteomes" id="UP000186136">
    <property type="component" value="Unassembled WGS sequence"/>
</dbReference>
<dbReference type="Gene3D" id="1.10.8.10">
    <property type="entry name" value="DNA helicase RuvA subunit, C-terminal domain"/>
    <property type="match status" value="1"/>
</dbReference>
<dbReference type="CDD" id="cd14373">
    <property type="entry name" value="CUE_Cue3p_like"/>
    <property type="match status" value="1"/>
</dbReference>
<feature type="compositionally biased region" description="Polar residues" evidence="2">
    <location>
        <begin position="662"/>
        <end position="680"/>
    </location>
</feature>
<feature type="region of interest" description="Disordered" evidence="2">
    <location>
        <begin position="611"/>
        <end position="693"/>
    </location>
</feature>
<organism evidence="4 5">
    <name type="scientific">Pichia membranifaciens</name>
    <dbReference type="NCBI Taxonomy" id="4926"/>
    <lineage>
        <taxon>Eukaryota</taxon>
        <taxon>Fungi</taxon>
        <taxon>Dikarya</taxon>
        <taxon>Ascomycota</taxon>
        <taxon>Saccharomycotina</taxon>
        <taxon>Pichiomycetes</taxon>
        <taxon>Pichiales</taxon>
        <taxon>Pichiaceae</taxon>
        <taxon>Pichia</taxon>
    </lineage>
</organism>
<evidence type="ECO:0000256" key="1">
    <source>
        <dbReference type="ARBA" id="ARBA00022786"/>
    </source>
</evidence>
<dbReference type="InterPro" id="IPR003892">
    <property type="entry name" value="CUE"/>
</dbReference>
<dbReference type="InterPro" id="IPR041808">
    <property type="entry name" value="Cue3_CUE"/>
</dbReference>
<keyword evidence="5" id="KW-1185">Reference proteome</keyword>
<protein>
    <recommendedName>
        <fullName evidence="3">CUE domain-containing protein</fullName>
    </recommendedName>
</protein>
<dbReference type="AlphaFoldDB" id="A0A1Q2YL75"/>
<evidence type="ECO:0000313" key="4">
    <source>
        <dbReference type="EMBL" id="GAV30284.1"/>
    </source>
</evidence>
<sequence length="693" mass="77966">MSGVPDVADEHQQAVNIPIPVFPPFKLRSSLIDKDPVIWEYLLADYITLFKKLLALTLYQSREKKNGSAPAPYVLSINTINQLHTFLQSFLHESSLESTQVFSLGAINPNIRENQHVLRLAVFSYIKATNLVNLKITGASIWEFCKVYVTMADKYTSQKINQTLVTVPVIRKLVEGTMKSVYTSKSDDVSLIRSLQDYIGKLIASGKWKQDDSEVLYLLLGQRTKNSVTTSSGDHRNNKRNMKNVRLSSTSKNGKTTTSSEFAETFVNKHWTEILEELYVGGTGVNAKTCVQVMVLSLCSLPSLKIMRLLKEKLEIDGLVRLKQFHPLISCVVLSKKFNEMNPDLKDILSPILLLPRKKKQSQGSASRVFDGAKIRSVIDMFPQLTTGQAKTLLNNNNEDVERVINSVLEMDVEDVNMIEDYDDKRKETNSKTRGKKASAPKNVFDFQIDKDKVVTVQMGKKDLGDVIDDVDEELRKKNLERALAMLYDADEDEPDDTYVENEGNTVPSLDYNEDDGDGDAAGSKSASRDKGVNTRLDKELLDIEAKLFGIYSSSPDRLGRGDRNTTYRKELRRETGWTDEQIEGWARVLEKSPRRFRMMEERLVYVDGSLNKSGKKSSKWSAPKREPDGGSGPVRDNAGRHATDRRRGGRPVFSGAKSGDSVDTSSPTASPSAKNNRNFRTYMEKKKKKSVK</sequence>
<proteinExistence type="predicted"/>
<feature type="domain" description="CUE" evidence="3">
    <location>
        <begin position="370"/>
        <end position="413"/>
    </location>
</feature>
<gene>
    <name evidence="4" type="ORF">PMKS-003794</name>
</gene>
<reference evidence="4 5" key="1">
    <citation type="submission" date="2016-08" db="EMBL/GenBank/DDBJ databases">
        <title>Whole genome shotgun sequence of Pichia membranifaciens KS47-1.</title>
        <authorList>
            <person name="Konishi M."/>
            <person name="Ishida M."/>
            <person name="Arakawa T."/>
            <person name="Kato Y."/>
            <person name="Horiuchi J."/>
        </authorList>
    </citation>
    <scope>NUCLEOTIDE SEQUENCE [LARGE SCALE GENOMIC DNA]</scope>
    <source>
        <strain evidence="4 5">KS47-1</strain>
    </source>
</reference>
<evidence type="ECO:0000313" key="5">
    <source>
        <dbReference type="Proteomes" id="UP000186136"/>
    </source>
</evidence>
<feature type="compositionally biased region" description="Acidic residues" evidence="2">
    <location>
        <begin position="491"/>
        <end position="500"/>
    </location>
</feature>
<evidence type="ECO:0000256" key="2">
    <source>
        <dbReference type="SAM" id="MobiDB-lite"/>
    </source>
</evidence>
<accession>A0A1Q2YL75</accession>
<comment type="caution">
    <text evidence="4">The sequence shown here is derived from an EMBL/GenBank/DDBJ whole genome shotgun (WGS) entry which is preliminary data.</text>
</comment>
<dbReference type="PROSITE" id="PS51140">
    <property type="entry name" value="CUE"/>
    <property type="match status" value="1"/>
</dbReference>